<dbReference type="InterPro" id="IPR003175">
    <property type="entry name" value="CDI_dom"/>
</dbReference>
<evidence type="ECO:0000256" key="2">
    <source>
        <dbReference type="ARBA" id="ARBA00023013"/>
    </source>
</evidence>
<dbReference type="GO" id="GO:2000045">
    <property type="term" value="P:regulation of G1/S transition of mitotic cell cycle"/>
    <property type="evidence" value="ECO:0007669"/>
    <property type="project" value="TreeGrafter"/>
</dbReference>
<dbReference type="PANTHER" id="PTHR46778">
    <property type="entry name" value="CYCLIN-DEPENDENT KINASE INHIBITOR 1-RELATED"/>
    <property type="match status" value="1"/>
</dbReference>
<dbReference type="Gene3D" id="4.10.365.10">
    <property type="entry name" value="p27"/>
    <property type="match status" value="1"/>
</dbReference>
<keyword evidence="5" id="KW-1185">Reference proteome</keyword>
<protein>
    <recommendedName>
        <fullName evidence="3">Cyclin-dependent kinase inhibitor domain-containing protein</fullName>
    </recommendedName>
</protein>
<evidence type="ECO:0000313" key="4">
    <source>
        <dbReference type="EMBL" id="KAG8450836.1"/>
    </source>
</evidence>
<dbReference type="GO" id="GO:0006974">
    <property type="term" value="P:DNA damage response"/>
    <property type="evidence" value="ECO:0007669"/>
    <property type="project" value="TreeGrafter"/>
</dbReference>
<dbReference type="GO" id="GO:0000307">
    <property type="term" value="C:cyclin-dependent protein kinase holoenzyme complex"/>
    <property type="evidence" value="ECO:0007669"/>
    <property type="project" value="TreeGrafter"/>
</dbReference>
<dbReference type="GO" id="GO:0072331">
    <property type="term" value="P:signal transduction by p53 class mediator"/>
    <property type="evidence" value="ECO:0007669"/>
    <property type="project" value="InterPro"/>
</dbReference>
<dbReference type="Proteomes" id="UP000812440">
    <property type="component" value="Chromosome 2"/>
</dbReference>
<dbReference type="InterPro" id="IPR044898">
    <property type="entry name" value="CDI_dom_sf"/>
</dbReference>
<dbReference type="AlphaFoldDB" id="A0A8T2K8J6"/>
<dbReference type="GO" id="GO:0005634">
    <property type="term" value="C:nucleus"/>
    <property type="evidence" value="ECO:0007669"/>
    <property type="project" value="InterPro"/>
</dbReference>
<dbReference type="EMBL" id="JAACNH010000002">
    <property type="protein sequence ID" value="KAG8450836.1"/>
    <property type="molecule type" value="Genomic_DNA"/>
</dbReference>
<organism evidence="4 5">
    <name type="scientific">Hymenochirus boettgeri</name>
    <name type="common">Congo dwarf clawed frog</name>
    <dbReference type="NCBI Taxonomy" id="247094"/>
    <lineage>
        <taxon>Eukaryota</taxon>
        <taxon>Metazoa</taxon>
        <taxon>Chordata</taxon>
        <taxon>Craniata</taxon>
        <taxon>Vertebrata</taxon>
        <taxon>Euteleostomi</taxon>
        <taxon>Amphibia</taxon>
        <taxon>Batrachia</taxon>
        <taxon>Anura</taxon>
        <taxon>Pipoidea</taxon>
        <taxon>Pipidae</taxon>
        <taxon>Pipinae</taxon>
        <taxon>Hymenochirus</taxon>
    </lineage>
</organism>
<dbReference type="EMBL" id="JAACNH010000002">
    <property type="protein sequence ID" value="KAG8450837.1"/>
    <property type="molecule type" value="Genomic_DNA"/>
</dbReference>
<dbReference type="Pfam" id="PF02234">
    <property type="entry name" value="CDI"/>
    <property type="match status" value="1"/>
</dbReference>
<dbReference type="PANTHER" id="PTHR46778:SF1">
    <property type="entry name" value="CYCLIN-DEPENDENT KINASE INHIBITOR 1"/>
    <property type="match status" value="1"/>
</dbReference>
<sequence length="145" mass="16354">MQAAKAILHQTSGSTEKVCRNLFGSVDHEQLKLDAGKIMKMSLKEAKQRWNFDFANETPIEGPYKWERVIGDNDILHVNIMDVGSNQKENQSQDGASTYMEKGNKTCVEECHGMECTDSGCGKRKQKLITDFYHVKRRSSPVSSP</sequence>
<evidence type="ECO:0000313" key="5">
    <source>
        <dbReference type="Proteomes" id="UP000812440"/>
    </source>
</evidence>
<feature type="domain" description="Cyclin-dependent kinase inhibitor" evidence="3">
    <location>
        <begin position="21"/>
        <end position="69"/>
    </location>
</feature>
<evidence type="ECO:0000256" key="1">
    <source>
        <dbReference type="ARBA" id="ARBA00006726"/>
    </source>
</evidence>
<proteinExistence type="inferred from homology"/>
<gene>
    <name evidence="4" type="ORF">GDO86_003199</name>
</gene>
<name>A0A8T2K8J6_9PIPI</name>
<accession>A0A8T2K8J6</accession>
<dbReference type="InterPro" id="IPR029841">
    <property type="entry name" value="CDKN1A"/>
</dbReference>
<dbReference type="GO" id="GO:0004861">
    <property type="term" value="F:cyclin-dependent protein serine/threonine kinase inhibitor activity"/>
    <property type="evidence" value="ECO:0007669"/>
    <property type="project" value="InterPro"/>
</dbReference>
<reference evidence="4" key="1">
    <citation type="thesis" date="2020" institute="ProQuest LLC" country="789 East Eisenhower Parkway, Ann Arbor, MI, USA">
        <title>Comparative Genomics and Chromosome Evolution.</title>
        <authorList>
            <person name="Mudd A.B."/>
        </authorList>
    </citation>
    <scope>NUCLEOTIDE SEQUENCE</scope>
    <source>
        <strain evidence="4">Female2</strain>
        <tissue evidence="4">Blood</tissue>
    </source>
</reference>
<keyword evidence="2" id="KW-0649">Protein kinase inhibitor</keyword>
<dbReference type="OrthoDB" id="9940972at2759"/>
<evidence type="ECO:0000259" key="3">
    <source>
        <dbReference type="Pfam" id="PF02234"/>
    </source>
</evidence>
<comment type="caution">
    <text evidence="4">The sequence shown here is derived from an EMBL/GenBank/DDBJ whole genome shotgun (WGS) entry which is preliminary data.</text>
</comment>
<comment type="similarity">
    <text evidence="1">Belongs to the CDI family.</text>
</comment>